<proteinExistence type="predicted"/>
<feature type="signal peptide" evidence="1">
    <location>
        <begin position="1"/>
        <end position="22"/>
    </location>
</feature>
<dbReference type="Proteomes" id="UP000824175">
    <property type="component" value="Unassembled WGS sequence"/>
</dbReference>
<reference evidence="2" key="2">
    <citation type="journal article" date="2021" name="PeerJ">
        <title>Extensive microbial diversity within the chicken gut microbiome revealed by metagenomics and culture.</title>
        <authorList>
            <person name="Gilroy R."/>
            <person name="Ravi A."/>
            <person name="Getino M."/>
            <person name="Pursley I."/>
            <person name="Horton D.L."/>
            <person name="Alikhan N.F."/>
            <person name="Baker D."/>
            <person name="Gharbi K."/>
            <person name="Hall N."/>
            <person name="Watson M."/>
            <person name="Adriaenssens E.M."/>
            <person name="Foster-Nyarko E."/>
            <person name="Jarju S."/>
            <person name="Secka A."/>
            <person name="Antonio M."/>
            <person name="Oren A."/>
            <person name="Chaudhuri R.R."/>
            <person name="La Ragione R."/>
            <person name="Hildebrand F."/>
            <person name="Pallen M.J."/>
        </authorList>
    </citation>
    <scope>NUCLEOTIDE SEQUENCE</scope>
    <source>
        <strain evidence="2">CHK195-11698</strain>
    </source>
</reference>
<feature type="chain" id="PRO_5039549324" description="ABC transporter substrate-binding protein" evidence="1">
    <location>
        <begin position="23"/>
        <end position="298"/>
    </location>
</feature>
<protein>
    <recommendedName>
        <fullName evidence="4">ABC transporter substrate-binding protein</fullName>
    </recommendedName>
</protein>
<evidence type="ECO:0000256" key="1">
    <source>
        <dbReference type="SAM" id="SignalP"/>
    </source>
</evidence>
<reference evidence="2" key="1">
    <citation type="submission" date="2020-10" db="EMBL/GenBank/DDBJ databases">
        <authorList>
            <person name="Gilroy R."/>
        </authorList>
    </citation>
    <scope>NUCLEOTIDE SEQUENCE</scope>
    <source>
        <strain evidence="2">CHK195-11698</strain>
    </source>
</reference>
<accession>A0A9D1HPP4</accession>
<evidence type="ECO:0000313" key="2">
    <source>
        <dbReference type="EMBL" id="HIU13219.1"/>
    </source>
</evidence>
<organism evidence="2 3">
    <name type="scientific">Candidatus Fimiplasma intestinipullorum</name>
    <dbReference type="NCBI Taxonomy" id="2840825"/>
    <lineage>
        <taxon>Bacteria</taxon>
        <taxon>Bacillati</taxon>
        <taxon>Bacillota</taxon>
        <taxon>Clostridia</taxon>
        <taxon>Eubacteriales</taxon>
        <taxon>Candidatus Fimiplasma</taxon>
    </lineage>
</organism>
<sequence length="298" mass="31592">MKIIKWLLLFGLVLSGCTSTPAEPEDTSLNVLCPSGAPTLAFLSSYEEITANGKFDVVDGSDLLVSELSKADSEYDVIVAPINVGAQLLAKGATTYRLDSVLTWGNLYVVGTEGALSGEGTIDLFGEGAVPQKIYETVGLETSLTPTYLSSGQLVQADLLSGQVQAGLLAEPLVTATIQKAQSQGLTLTVLADLQELYSEKTGTTGGYPQAAIFVKEGTDISSLTEKINDFTSNGYPDAQTYLETIGTDTLGLPAAGVVVQSMERQNVRYVKASEVTDQISAFLELFNITFEDSFLNA</sequence>
<dbReference type="PROSITE" id="PS51257">
    <property type="entry name" value="PROKAR_LIPOPROTEIN"/>
    <property type="match status" value="1"/>
</dbReference>
<dbReference type="AlphaFoldDB" id="A0A9D1HPP4"/>
<evidence type="ECO:0000313" key="3">
    <source>
        <dbReference type="Proteomes" id="UP000824175"/>
    </source>
</evidence>
<gene>
    <name evidence="2" type="ORF">IAD15_04030</name>
</gene>
<comment type="caution">
    <text evidence="2">The sequence shown here is derived from an EMBL/GenBank/DDBJ whole genome shotgun (WGS) entry which is preliminary data.</text>
</comment>
<evidence type="ECO:0008006" key="4">
    <source>
        <dbReference type="Google" id="ProtNLM"/>
    </source>
</evidence>
<dbReference type="EMBL" id="DVMJ01000030">
    <property type="protein sequence ID" value="HIU13219.1"/>
    <property type="molecule type" value="Genomic_DNA"/>
</dbReference>
<dbReference type="Gene3D" id="3.40.190.10">
    <property type="entry name" value="Periplasmic binding protein-like II"/>
    <property type="match status" value="2"/>
</dbReference>
<name>A0A9D1HPP4_9FIRM</name>
<keyword evidence="1" id="KW-0732">Signal</keyword>